<dbReference type="InterPro" id="IPR058568">
    <property type="entry name" value="Ig_TRAPPC9_Trs120_4th"/>
</dbReference>
<comment type="subcellular location">
    <subcellularLocation>
        <location evidence="1">Golgi apparatus</location>
    </subcellularLocation>
</comment>
<feature type="compositionally biased region" description="Polar residues" evidence="3">
    <location>
        <begin position="290"/>
        <end position="312"/>
    </location>
</feature>
<dbReference type="Proteomes" id="UP000030854">
    <property type="component" value="Unassembled WGS sequence"/>
</dbReference>
<keyword evidence="10" id="KW-1185">Reference proteome</keyword>
<feature type="region of interest" description="Disordered" evidence="3">
    <location>
        <begin position="225"/>
        <end position="312"/>
    </location>
</feature>
<reference evidence="9 10" key="1">
    <citation type="journal article" date="2014" name="BMC Genomics">
        <title>Adaptive genomic structural variation in the grape powdery mildew pathogen, Erysiphe necator.</title>
        <authorList>
            <person name="Jones L."/>
            <person name="Riaz S."/>
            <person name="Morales-Cruz A."/>
            <person name="Amrine K.C."/>
            <person name="McGuire B."/>
            <person name="Gubler W.D."/>
            <person name="Walker M.A."/>
            <person name="Cantu D."/>
        </authorList>
    </citation>
    <scope>NUCLEOTIDE SEQUENCE [LARGE SCALE GENOMIC DNA]</scope>
    <source>
        <strain evidence="10">c</strain>
    </source>
</reference>
<proteinExistence type="predicted"/>
<feature type="domain" description="Trs120/TRAPPC9 TPR region" evidence="5">
    <location>
        <begin position="450"/>
        <end position="761"/>
    </location>
</feature>
<dbReference type="STRING" id="52586.A0A0B1P564"/>
<evidence type="ECO:0000256" key="2">
    <source>
        <dbReference type="ARBA" id="ARBA00023034"/>
    </source>
</evidence>
<dbReference type="InterPro" id="IPR058567">
    <property type="entry name" value="Ig_TRAPPC9_Trs120_3rd"/>
</dbReference>
<feature type="domain" description="Trs120/TRAPPC9 fourth Ig-like" evidence="8">
    <location>
        <begin position="1283"/>
        <end position="1435"/>
    </location>
</feature>
<sequence length="1445" mass="162226">MLDQFSPAAPARVRVVLFPIGKIKRLRFASYVERLQQEHIVRLGDISPDGRPHLNMFSPLAFPVGMIVYDLTTFYPSYSCIALSPFELNREPIVIIGIADAAEIEQTACDGTNPPDGNEIQYERMNLFINELDEDFKCLKERYYKAILHRILLFDYVSQRPAVNLPEDIITVPPLEKCKRTTLKTIMCDISSRLLADMTILANSIQESKSLESINSLRPGQDISFTTLNKDQRSDVRSSSDEKKTAGSSGENSALRFLDRSHSRSTMPIFRKDSRPSSASGRPRLPINYRPSSSHNILEGNSHTSQENPQSTQRMVMNRFHSTSATMDKNLDKNLILGFGSGSFNEHTINVEKCRKNIMIGSLYMLAGRWTDAIKEMTEGAIIAKNVLYHLWHARALENILVSVLMLAWCGLNFQIPQVCYTSAEKAHSAQTSQDGKLPTQSRMTSLQQLNTHLPEILENILSIYSLAIKKLGQAMPQIPYSESVIRFSKLLTAIHLNGGYINDDVLKLAVLGVPLQMTPNVSIPRVFIRPTRSEIVAVLFQAFPLASPEKLPTVEMTIIFSTIASILTSLGYRRKRALVIRELVSHLIQGLVRARIKGVTERNTHPLSALVNPNLTSENGNRTPALDLNPGDSEFGIDKLLDSLVQSYGVVSSSITRSQEGVIDDSNEEIAFRILQYASIRAFGNYRLKIDVLRSCINLSEELPDCHCLLRFTADLLRTVGSGVAPGPRSQNASPSMSREEQLRLASNISRTLTVASNLGISNLETEYWDEFLVRGVELEPTLSSKRPVLHNHSELPGARIDKNSVARNPFIYNPFSREGNNAAVYELLVAGETASFKVTLQNPFEFEVEVENLELEYEGVDFESAAQKLIIGPYRTQTLSIFGIPRSPGQLKITGCEIKVRGCRKRHFPIFEDPWSPQPQVKVSRIGVSSVFDSKQSRNNLKITNNSSPPKPNALILNVIKKQPIVIVKNTTLIQSSLSILEGETRVFSITLQNLSSEIPVDLLLFSFSDSTEGPLQEVLKNRDSAAAEQYECELNLAHKQALRLKKKDNEISSITSGSTETLDIEVFGKPGLTNAVVRIDYAYLGIPTPDVAENFYTRQLILPLTITVSTSVQLENIDVFPLSGRIPRSIWTRAKIMVDENVLVESDDYFLLQLDLRNAWSDQLAVHLNVKNGGLIEKKIPSGVTKRFVFPIKRIFIKNTLAPIPSLDPTRQRQFVVSTNKLSDENEKNKREIFWYREELLKLIQGHWSYKTNTRKYGSIDLRSIKLTSRMVEAVRVEEISIQLSIGSQRGTKVELSTDNFTELKVKIVNKTSKSISPILRLVPSIRNQPQHLALDLGKRLVVNGLTQQSLPTLLGTSNTEISFGIIALARGEYEVNASIEETHIMESSKEYSSRYENKDLLDAYDTFATQNSLESKERRIWHSKKPLLILVKDRNMGNDDE</sequence>
<evidence type="ECO:0000259" key="6">
    <source>
        <dbReference type="Pfam" id="PF26254"/>
    </source>
</evidence>
<dbReference type="GO" id="GO:0005802">
    <property type="term" value="C:trans-Golgi network"/>
    <property type="evidence" value="ECO:0007669"/>
    <property type="project" value="TreeGrafter"/>
</dbReference>
<dbReference type="Pfam" id="PF26254">
    <property type="entry name" value="Ig_TRAPPC9-Trs120_1st"/>
    <property type="match status" value="1"/>
</dbReference>
<dbReference type="InterPro" id="IPR058564">
    <property type="entry name" value="TPR_TRAPPC9_Trs120"/>
</dbReference>
<dbReference type="EMBL" id="JNVN01002036">
    <property type="protein sequence ID" value="KHJ32495.1"/>
    <property type="molecule type" value="Genomic_DNA"/>
</dbReference>
<evidence type="ECO:0000313" key="10">
    <source>
        <dbReference type="Proteomes" id="UP000030854"/>
    </source>
</evidence>
<dbReference type="Pfam" id="PF26282">
    <property type="entry name" value="Ig_TRAPPC9-Trs120_3rd"/>
    <property type="match status" value="1"/>
</dbReference>
<dbReference type="InterPro" id="IPR013935">
    <property type="entry name" value="Trs120_TRAPPC9"/>
</dbReference>
<organism evidence="9 10">
    <name type="scientific">Uncinula necator</name>
    <name type="common">Grape powdery mildew</name>
    <dbReference type="NCBI Taxonomy" id="52586"/>
    <lineage>
        <taxon>Eukaryota</taxon>
        <taxon>Fungi</taxon>
        <taxon>Dikarya</taxon>
        <taxon>Ascomycota</taxon>
        <taxon>Pezizomycotina</taxon>
        <taxon>Leotiomycetes</taxon>
        <taxon>Erysiphales</taxon>
        <taxon>Erysiphaceae</taxon>
        <taxon>Erysiphe</taxon>
    </lineage>
</organism>
<evidence type="ECO:0000259" key="8">
    <source>
        <dbReference type="Pfam" id="PF26283"/>
    </source>
</evidence>
<feature type="compositionally biased region" description="Basic and acidic residues" evidence="3">
    <location>
        <begin position="230"/>
        <end position="245"/>
    </location>
</feature>
<accession>A0A0B1P564</accession>
<feature type="domain" description="Trs120/TRAPPC9 N-terminal" evidence="4">
    <location>
        <begin position="5"/>
        <end position="420"/>
    </location>
</feature>
<evidence type="ECO:0000259" key="5">
    <source>
        <dbReference type="Pfam" id="PF26251"/>
    </source>
</evidence>
<keyword evidence="2" id="KW-0333">Golgi apparatus</keyword>
<dbReference type="InterPro" id="IPR058565">
    <property type="entry name" value="Ig_TRAPPC9_Trs120_1st"/>
</dbReference>
<gene>
    <name evidence="9" type="ORF">EV44_g4734</name>
</gene>
<comment type="caution">
    <text evidence="9">The sequence shown here is derived from an EMBL/GenBank/DDBJ whole genome shotgun (WGS) entry which is preliminary data.</text>
</comment>
<dbReference type="Pfam" id="PF26280">
    <property type="entry name" value="Ig_TRAPPC9-Trs120_2nd"/>
    <property type="match status" value="1"/>
</dbReference>
<evidence type="ECO:0000259" key="4">
    <source>
        <dbReference type="Pfam" id="PF08626"/>
    </source>
</evidence>
<dbReference type="Pfam" id="PF26283">
    <property type="entry name" value="Ig_TRAPPC9-Trs120_4th"/>
    <property type="match status" value="1"/>
</dbReference>
<dbReference type="PANTHER" id="PTHR21512:SF5">
    <property type="entry name" value="TRAFFICKING PROTEIN PARTICLE COMPLEX SUBUNIT 9"/>
    <property type="match status" value="1"/>
</dbReference>
<dbReference type="Pfam" id="PF08626">
    <property type="entry name" value="TRAPPC9-Trs120"/>
    <property type="match status" value="1"/>
</dbReference>
<evidence type="ECO:0000256" key="1">
    <source>
        <dbReference type="ARBA" id="ARBA00004555"/>
    </source>
</evidence>
<feature type="domain" description="Trs120/TRAPPC9 third Ig-like" evidence="7">
    <location>
        <begin position="1115"/>
        <end position="1278"/>
    </location>
</feature>
<feature type="domain" description="Trs120/TRAPPC9 first Ig-like" evidence="6">
    <location>
        <begin position="775"/>
        <end position="964"/>
    </location>
</feature>
<dbReference type="InterPro" id="IPR058563">
    <property type="entry name" value="Trs120_TRAPPC9_N"/>
</dbReference>
<evidence type="ECO:0000256" key="3">
    <source>
        <dbReference type="SAM" id="MobiDB-lite"/>
    </source>
</evidence>
<dbReference type="OMA" id="EHSRDRM"/>
<protein>
    <submittedName>
        <fullName evidence="9">Putative hypercellular protein</fullName>
    </submittedName>
</protein>
<name>A0A0B1P564_UNCNE</name>
<dbReference type="HOGENOM" id="CLU_002231_0_0_1"/>
<evidence type="ECO:0000259" key="7">
    <source>
        <dbReference type="Pfam" id="PF26282"/>
    </source>
</evidence>
<dbReference type="Pfam" id="PF26251">
    <property type="entry name" value="TPR_TRAPPC9-Trs120"/>
    <property type="match status" value="1"/>
</dbReference>
<evidence type="ECO:0000313" key="9">
    <source>
        <dbReference type="EMBL" id="KHJ32495.1"/>
    </source>
</evidence>
<dbReference type="PANTHER" id="PTHR21512">
    <property type="entry name" value="TRAFFICKING PROTEIN PARTICLE COMPLEX SUBUNIT 9"/>
    <property type="match status" value="1"/>
</dbReference>